<dbReference type="JaponicusDB" id="SJAG_02068"/>
<evidence type="ECO:0000256" key="7">
    <source>
        <dbReference type="ARBA" id="ARBA00022989"/>
    </source>
</evidence>
<evidence type="ECO:0000313" key="15">
    <source>
        <dbReference type="Proteomes" id="UP000001744"/>
    </source>
</evidence>
<keyword evidence="8" id="KW-0443">Lipid metabolism</keyword>
<dbReference type="Pfam" id="PF00561">
    <property type="entry name" value="Abhydrolase_1"/>
    <property type="match status" value="1"/>
</dbReference>
<evidence type="ECO:0000256" key="11">
    <source>
        <dbReference type="ARBA" id="ARBA00024673"/>
    </source>
</evidence>
<feature type="region of interest" description="Disordered" evidence="12">
    <location>
        <begin position="430"/>
        <end position="451"/>
    </location>
</feature>
<accession>B6JZM5</accession>
<proteinExistence type="inferred from homology"/>
<evidence type="ECO:0000256" key="4">
    <source>
        <dbReference type="ARBA" id="ARBA00022801"/>
    </source>
</evidence>
<dbReference type="STRING" id="402676.B6JZM5"/>
<keyword evidence="10" id="KW-0325">Glycoprotein</keyword>
<evidence type="ECO:0000259" key="13">
    <source>
        <dbReference type="Pfam" id="PF00561"/>
    </source>
</evidence>
<comment type="similarity">
    <text evidence="2">Belongs to the AB hydrolase superfamily. Lipase family.</text>
</comment>
<evidence type="ECO:0000256" key="10">
    <source>
        <dbReference type="ARBA" id="ARBA00023180"/>
    </source>
</evidence>
<evidence type="ECO:0000256" key="5">
    <source>
        <dbReference type="ARBA" id="ARBA00022963"/>
    </source>
</evidence>
<dbReference type="HOGENOM" id="CLU_010974_5_0_1"/>
<evidence type="ECO:0000256" key="8">
    <source>
        <dbReference type="ARBA" id="ARBA00023098"/>
    </source>
</evidence>
<dbReference type="OrthoDB" id="9974421at2759"/>
<feature type="compositionally biased region" description="Low complexity" evidence="12">
    <location>
        <begin position="434"/>
        <end position="444"/>
    </location>
</feature>
<dbReference type="Gene3D" id="3.40.50.1820">
    <property type="entry name" value="alpha/beta hydrolase"/>
    <property type="match status" value="1"/>
</dbReference>
<dbReference type="eggNOG" id="KOG2624">
    <property type="taxonomic scope" value="Eukaryota"/>
</dbReference>
<dbReference type="VEuPathDB" id="FungiDB:SJAG_02068"/>
<sequence length="451" mass="51661">MSLIKMLFGRENWFLVLVLILVGLEQGIRIATILLPNRIRLWFYNKSQRLYLWVFPELMCDGMVGAMCSAKDTVDLCGIHGYAVEEHFIRTSDGYLLCLHRIMPKIKPKQSPSPRPPILFVHGLMMNSEVWVTNMKRKNNLPLVMCDEGYDVWLANLRGNKYSKKNSRYPSEKKDFWDFSLDNYIVFDIPASIDYVLSVTNRDKINLVGFSQGSIILLAAMSMHPHSYKSVNALLAFAPTISPKYYQSKIVQAIMNANSQFLFLLFSRKSLLASVTFWQAVLYPPVFAKIIDLSLNFLLDWSSKNINDEQKVVSLSHLYSFTSVKAFIHWTQIVRSKVIQMFDDNPGPQTSYYTNLNRIARYPVENIKLPILTVYGASDSLVNIDVLKTVGDHFEDFIKVPNYEELDLLFGRNCYEDVYKPTLEKFNEIARPQSSSSASTSSSKAARKVIA</sequence>
<keyword evidence="3" id="KW-0812">Transmembrane</keyword>
<dbReference type="EMBL" id="KE651168">
    <property type="protein sequence ID" value="EEB06993.2"/>
    <property type="molecule type" value="Genomic_DNA"/>
</dbReference>
<reference evidence="14 15" key="1">
    <citation type="journal article" date="2011" name="Science">
        <title>Comparative functional genomics of the fission yeasts.</title>
        <authorList>
            <person name="Rhind N."/>
            <person name="Chen Z."/>
            <person name="Yassour M."/>
            <person name="Thompson D.A."/>
            <person name="Haas B.J."/>
            <person name="Habib N."/>
            <person name="Wapinski I."/>
            <person name="Roy S."/>
            <person name="Lin M.F."/>
            <person name="Heiman D.I."/>
            <person name="Young S.K."/>
            <person name="Furuya K."/>
            <person name="Guo Y."/>
            <person name="Pidoux A."/>
            <person name="Chen H.M."/>
            <person name="Robbertse B."/>
            <person name="Goldberg J.M."/>
            <person name="Aoki K."/>
            <person name="Bayne E.H."/>
            <person name="Berlin A.M."/>
            <person name="Desjardins C.A."/>
            <person name="Dobbs E."/>
            <person name="Dukaj L."/>
            <person name="Fan L."/>
            <person name="FitzGerald M.G."/>
            <person name="French C."/>
            <person name="Gujja S."/>
            <person name="Hansen K."/>
            <person name="Keifenheim D."/>
            <person name="Levin J.Z."/>
            <person name="Mosher R.A."/>
            <person name="Mueller C.A."/>
            <person name="Pfiffner J."/>
            <person name="Priest M."/>
            <person name="Russ C."/>
            <person name="Smialowska A."/>
            <person name="Swoboda P."/>
            <person name="Sykes S.M."/>
            <person name="Vaughn M."/>
            <person name="Vengrova S."/>
            <person name="Yoder R."/>
            <person name="Zeng Q."/>
            <person name="Allshire R."/>
            <person name="Baulcombe D."/>
            <person name="Birren B.W."/>
            <person name="Brown W."/>
            <person name="Ekwall K."/>
            <person name="Kellis M."/>
            <person name="Leatherwood J."/>
            <person name="Levin H."/>
            <person name="Margalit H."/>
            <person name="Martienssen R."/>
            <person name="Nieduszynski C.A."/>
            <person name="Spatafora J.W."/>
            <person name="Friedman N."/>
            <person name="Dalgaard J.Z."/>
            <person name="Baumann P."/>
            <person name="Niki H."/>
            <person name="Regev A."/>
            <person name="Nusbaum C."/>
        </authorList>
    </citation>
    <scope>NUCLEOTIDE SEQUENCE [LARGE SCALE GENOMIC DNA]</scope>
    <source>
        <strain evidence="15">yFS275 / FY16936</strain>
    </source>
</reference>
<dbReference type="GO" id="GO:0016042">
    <property type="term" value="P:lipid catabolic process"/>
    <property type="evidence" value="ECO:0007669"/>
    <property type="project" value="UniProtKB-KW"/>
</dbReference>
<comment type="subcellular location">
    <subcellularLocation>
        <location evidence="1">Membrane</location>
        <topology evidence="1">Single-pass type II membrane protein</topology>
    </subcellularLocation>
</comment>
<dbReference type="GO" id="GO:0016125">
    <property type="term" value="P:sterol metabolic process"/>
    <property type="evidence" value="ECO:0000318"/>
    <property type="project" value="GO_Central"/>
</dbReference>
<feature type="domain" description="AB hydrolase-1" evidence="13">
    <location>
        <begin position="116"/>
        <end position="403"/>
    </location>
</feature>
<evidence type="ECO:0000256" key="6">
    <source>
        <dbReference type="ARBA" id="ARBA00022968"/>
    </source>
</evidence>
<keyword evidence="7" id="KW-1133">Transmembrane helix</keyword>
<dbReference type="AlphaFoldDB" id="B6JZM5"/>
<comment type="function">
    <text evidence="11">Probable lipase.</text>
</comment>
<keyword evidence="9" id="KW-0472">Membrane</keyword>
<keyword evidence="5" id="KW-0442">Lipid degradation</keyword>
<dbReference type="RefSeq" id="XP_002173286.2">
    <property type="nucleotide sequence ID" value="XM_002173250.2"/>
</dbReference>
<dbReference type="OMA" id="GHMPTKA"/>
<dbReference type="GO" id="GO:0004771">
    <property type="term" value="F:sterol ester esterase activity"/>
    <property type="evidence" value="ECO:0000318"/>
    <property type="project" value="GO_Central"/>
</dbReference>
<evidence type="ECO:0000256" key="12">
    <source>
        <dbReference type="SAM" id="MobiDB-lite"/>
    </source>
</evidence>
<evidence type="ECO:0000256" key="9">
    <source>
        <dbReference type="ARBA" id="ARBA00023136"/>
    </source>
</evidence>
<dbReference type="GO" id="GO:0016020">
    <property type="term" value="C:membrane"/>
    <property type="evidence" value="ECO:0007669"/>
    <property type="project" value="UniProtKB-SubCell"/>
</dbReference>
<keyword evidence="4" id="KW-0378">Hydrolase</keyword>
<dbReference type="Proteomes" id="UP000001744">
    <property type="component" value="Unassembled WGS sequence"/>
</dbReference>
<gene>
    <name evidence="14" type="ORF">SJAG_02068</name>
</gene>
<keyword evidence="15" id="KW-1185">Reference proteome</keyword>
<evidence type="ECO:0000256" key="2">
    <source>
        <dbReference type="ARBA" id="ARBA00010701"/>
    </source>
</evidence>
<dbReference type="InterPro" id="IPR029058">
    <property type="entry name" value="AB_hydrolase_fold"/>
</dbReference>
<dbReference type="GeneID" id="7047913"/>
<dbReference type="SUPFAM" id="SSF53474">
    <property type="entry name" value="alpha/beta-Hydrolases"/>
    <property type="match status" value="1"/>
</dbReference>
<organism evidence="14 15">
    <name type="scientific">Schizosaccharomyces japonicus (strain yFS275 / FY16936)</name>
    <name type="common">Fission yeast</name>
    <dbReference type="NCBI Taxonomy" id="402676"/>
    <lineage>
        <taxon>Eukaryota</taxon>
        <taxon>Fungi</taxon>
        <taxon>Dikarya</taxon>
        <taxon>Ascomycota</taxon>
        <taxon>Taphrinomycotina</taxon>
        <taxon>Schizosaccharomycetes</taxon>
        <taxon>Schizosaccharomycetales</taxon>
        <taxon>Schizosaccharomycetaceae</taxon>
        <taxon>Schizosaccharomyces</taxon>
    </lineage>
</organism>
<dbReference type="FunFam" id="3.40.50.1820:FF:000095">
    <property type="entry name" value="Triglyceride lipase-cholesterol esterase"/>
    <property type="match status" value="1"/>
</dbReference>
<evidence type="ECO:0000256" key="1">
    <source>
        <dbReference type="ARBA" id="ARBA00004606"/>
    </source>
</evidence>
<dbReference type="InterPro" id="IPR000073">
    <property type="entry name" value="AB_hydrolase_1"/>
</dbReference>
<dbReference type="PANTHER" id="PTHR11005">
    <property type="entry name" value="LYSOSOMAL ACID LIPASE-RELATED"/>
    <property type="match status" value="1"/>
</dbReference>
<keyword evidence="6" id="KW-0735">Signal-anchor</keyword>
<evidence type="ECO:0000256" key="3">
    <source>
        <dbReference type="ARBA" id="ARBA00022692"/>
    </source>
</evidence>
<protein>
    <submittedName>
        <fullName evidence="14">Triglyceride lipase-cholesterol esterase</fullName>
    </submittedName>
</protein>
<evidence type="ECO:0000313" key="14">
    <source>
        <dbReference type="EMBL" id="EEB06993.2"/>
    </source>
</evidence>
<name>B6JZM5_SCHJY</name>